<sequence>MHRHASHPLLRQTAVAATLALLGSAALAQVTAMDATGAFSMNGGATTNLLSSFPPNSSVDVLQFEGLGTSNVGLHSYGSTSGDFGSRSSGMGVYQVSGGFKLVQTVTNSSAVAQSAKFTFSITPGMVQNDIGSALGTGQYVEAGLKFDVKKGSGSIWDSSATLRSDELGTTASFGGDTSLYAGSGTLYSVLGVTREIDLGVINAGESFELSYELTTFANGVSAAGDDRWVEPTTFTVPEGWYVYGDCGAYGYGYGCGTQPPGTVIDVPGYWVPGMVSGSHASSGDPFEIRFGPDDKFYASISGNPGYGSVSLQPVPEPATYAMLLGGLGVLGWAARRRRRAV</sequence>
<dbReference type="NCBIfam" id="TIGR02595">
    <property type="entry name" value="PEP_CTERM"/>
    <property type="match status" value="1"/>
</dbReference>
<evidence type="ECO:0000256" key="1">
    <source>
        <dbReference type="SAM" id="SignalP"/>
    </source>
</evidence>
<dbReference type="EMBL" id="SNXS01000005">
    <property type="protein sequence ID" value="TDP63141.1"/>
    <property type="molecule type" value="Genomic_DNA"/>
</dbReference>
<gene>
    <name evidence="3" type="ORF">DES47_105141</name>
</gene>
<dbReference type="NCBIfam" id="NF038126">
    <property type="entry name" value="PEP_CTERM_FxDxF"/>
    <property type="match status" value="1"/>
</dbReference>
<evidence type="ECO:0000313" key="3">
    <source>
        <dbReference type="EMBL" id="TDP63141.1"/>
    </source>
</evidence>
<dbReference type="Pfam" id="PF07589">
    <property type="entry name" value="PEP-CTERM"/>
    <property type="match status" value="1"/>
</dbReference>
<feature type="domain" description="Ice-binding protein C-terminal" evidence="2">
    <location>
        <begin position="314"/>
        <end position="338"/>
    </location>
</feature>
<feature type="chain" id="PRO_5021010769" evidence="1">
    <location>
        <begin position="29"/>
        <end position="342"/>
    </location>
</feature>
<comment type="caution">
    <text evidence="3">The sequence shown here is derived from an EMBL/GenBank/DDBJ whole genome shotgun (WGS) entry which is preliminary data.</text>
</comment>
<dbReference type="Proteomes" id="UP000295361">
    <property type="component" value="Unassembled WGS sequence"/>
</dbReference>
<reference evidence="3 4" key="1">
    <citation type="submission" date="2019-03" db="EMBL/GenBank/DDBJ databases">
        <title>Genomic Encyclopedia of Type Strains, Phase IV (KMG-IV): sequencing the most valuable type-strain genomes for metagenomic binning, comparative biology and taxonomic classification.</title>
        <authorList>
            <person name="Goeker M."/>
        </authorList>
    </citation>
    <scope>NUCLEOTIDE SEQUENCE [LARGE SCALE GENOMIC DNA]</scope>
    <source>
        <strain evidence="3 4">DSM 16998</strain>
    </source>
</reference>
<organism evidence="3 4">
    <name type="scientific">Roseateles toxinivorans</name>
    <dbReference type="NCBI Taxonomy" id="270368"/>
    <lineage>
        <taxon>Bacteria</taxon>
        <taxon>Pseudomonadati</taxon>
        <taxon>Pseudomonadota</taxon>
        <taxon>Betaproteobacteria</taxon>
        <taxon>Burkholderiales</taxon>
        <taxon>Sphaerotilaceae</taxon>
        <taxon>Roseateles</taxon>
    </lineage>
</organism>
<evidence type="ECO:0000259" key="2">
    <source>
        <dbReference type="Pfam" id="PF07589"/>
    </source>
</evidence>
<feature type="signal peptide" evidence="1">
    <location>
        <begin position="1"/>
        <end position="28"/>
    </location>
</feature>
<accession>A0A4R6QJ88</accession>
<keyword evidence="1" id="KW-0732">Signal</keyword>
<keyword evidence="4" id="KW-1185">Reference proteome</keyword>
<evidence type="ECO:0000313" key="4">
    <source>
        <dbReference type="Proteomes" id="UP000295361"/>
    </source>
</evidence>
<dbReference type="RefSeq" id="WP_341800635.1">
    <property type="nucleotide sequence ID" value="NZ_SNXS01000005.1"/>
</dbReference>
<name>A0A4R6QJ88_9BURK</name>
<proteinExistence type="predicted"/>
<dbReference type="InterPro" id="IPR013424">
    <property type="entry name" value="Ice-binding_C"/>
</dbReference>
<dbReference type="AlphaFoldDB" id="A0A4R6QJ88"/>
<protein>
    <submittedName>
        <fullName evidence="3">Putative secreted protein</fullName>
    </submittedName>
</protein>
<dbReference type="InParanoid" id="A0A4R6QJ88"/>